<evidence type="ECO:0000256" key="8">
    <source>
        <dbReference type="PROSITE-ProRule" id="PRU00175"/>
    </source>
</evidence>
<evidence type="ECO:0000256" key="9">
    <source>
        <dbReference type="SAM" id="MobiDB-lite"/>
    </source>
</evidence>
<evidence type="ECO:0000256" key="1">
    <source>
        <dbReference type="ARBA" id="ARBA00000900"/>
    </source>
</evidence>
<dbReference type="Gene3D" id="3.30.40.10">
    <property type="entry name" value="Zinc/RING finger domain, C3HC4 (zinc finger)"/>
    <property type="match status" value="1"/>
</dbReference>
<evidence type="ECO:0000256" key="3">
    <source>
        <dbReference type="ARBA" id="ARBA00022679"/>
    </source>
</evidence>
<organism evidence="11 12">
    <name type="scientific">Zingiber officinale</name>
    <name type="common">Ginger</name>
    <name type="synonym">Amomum zingiber</name>
    <dbReference type="NCBI Taxonomy" id="94328"/>
    <lineage>
        <taxon>Eukaryota</taxon>
        <taxon>Viridiplantae</taxon>
        <taxon>Streptophyta</taxon>
        <taxon>Embryophyta</taxon>
        <taxon>Tracheophyta</taxon>
        <taxon>Spermatophyta</taxon>
        <taxon>Magnoliopsida</taxon>
        <taxon>Liliopsida</taxon>
        <taxon>Zingiberales</taxon>
        <taxon>Zingiberaceae</taxon>
        <taxon>Zingiber</taxon>
    </lineage>
</organism>
<protein>
    <recommendedName>
        <fullName evidence="2">RING-type E3 ubiquitin transferase</fullName>
        <ecNumber evidence="2">2.3.2.27</ecNumber>
    </recommendedName>
</protein>
<feature type="region of interest" description="Disordered" evidence="9">
    <location>
        <begin position="145"/>
        <end position="204"/>
    </location>
</feature>
<dbReference type="InterPro" id="IPR045191">
    <property type="entry name" value="MBR1/2-like"/>
</dbReference>
<keyword evidence="3" id="KW-0808">Transferase</keyword>
<dbReference type="PROSITE" id="PS50089">
    <property type="entry name" value="ZF_RING_2"/>
    <property type="match status" value="1"/>
</dbReference>
<feature type="compositionally biased region" description="Polar residues" evidence="9">
    <location>
        <begin position="145"/>
        <end position="165"/>
    </location>
</feature>
<comment type="caution">
    <text evidence="11">The sequence shown here is derived from an EMBL/GenBank/DDBJ whole genome shotgun (WGS) entry which is preliminary data.</text>
</comment>
<evidence type="ECO:0000313" key="12">
    <source>
        <dbReference type="Proteomes" id="UP000734854"/>
    </source>
</evidence>
<dbReference type="SMART" id="SM00184">
    <property type="entry name" value="RING"/>
    <property type="match status" value="1"/>
</dbReference>
<dbReference type="EC" id="2.3.2.27" evidence="2"/>
<dbReference type="CDD" id="cd16469">
    <property type="entry name" value="RING-H2_RNF24-like"/>
    <property type="match status" value="1"/>
</dbReference>
<feature type="compositionally biased region" description="Low complexity" evidence="9">
    <location>
        <begin position="190"/>
        <end position="200"/>
    </location>
</feature>
<sequence>MLNTEDIVLDEQLIPLGWLSNMILVPGNSSMFPAENTATNGANPVTYFNSHLRSNNHQMEYFNSQVPVHVQTNDMVIPYDVYTHFPCGGSISQHPPHSMQHGFSHNQYAVGDIRRNVNPLIEMEYERSPYKRKFPANFMFPHGENTNRYNSAGSSSNPTISTEISQGKPHDSQCWPCDPVSFDHSHRSENSSNSGQGSQRNVRSRHDTAIHLENISSGVRTTTNSSHLVQSIASTLNANMGAQWIHAPVFINPNSRSFSSETNSFSYDINHSFVANHGTANNMGIDGGYRSNLQSHSGPLLRGRMMAPIIHGQRTAYRVNPSYQAVDLAATSQNTRLQRVESARSSVPPMPSSIVHRNNRRNGRMSRSNRFRSFLNEDASRVRRTPEQRIVLMDHSALYDPMHFLDQHRHMRLDTDNMSYEELLALEESIGNVSAGLSEDAIRMCLTETIFCSDQTENDHEEDCCPICLEVYKDTDTLGQLNCKHIFHSSCLKKWLLIKNICPICKASALEDTSK</sequence>
<keyword evidence="4" id="KW-0479">Metal-binding</keyword>
<evidence type="ECO:0000256" key="6">
    <source>
        <dbReference type="ARBA" id="ARBA00022786"/>
    </source>
</evidence>
<dbReference type="PANTHER" id="PTHR22937">
    <property type="entry name" value="E3 UBIQUITIN-PROTEIN LIGASE RNF165"/>
    <property type="match status" value="1"/>
</dbReference>
<keyword evidence="12" id="KW-1185">Reference proteome</keyword>
<dbReference type="AlphaFoldDB" id="A0A8J5KYM9"/>
<gene>
    <name evidence="11" type="ORF">ZIOFF_036489</name>
</gene>
<keyword evidence="7" id="KW-0862">Zinc</keyword>
<evidence type="ECO:0000259" key="10">
    <source>
        <dbReference type="PROSITE" id="PS50089"/>
    </source>
</evidence>
<dbReference type="Pfam" id="PF13639">
    <property type="entry name" value="zf-RING_2"/>
    <property type="match status" value="1"/>
</dbReference>
<dbReference type="EMBL" id="JACMSC010000010">
    <property type="protein sequence ID" value="KAG6504158.1"/>
    <property type="molecule type" value="Genomic_DNA"/>
</dbReference>
<dbReference type="InterPro" id="IPR001841">
    <property type="entry name" value="Znf_RING"/>
</dbReference>
<dbReference type="Proteomes" id="UP000734854">
    <property type="component" value="Unassembled WGS sequence"/>
</dbReference>
<reference evidence="11 12" key="1">
    <citation type="submission" date="2020-08" db="EMBL/GenBank/DDBJ databases">
        <title>Plant Genome Project.</title>
        <authorList>
            <person name="Zhang R.-G."/>
        </authorList>
    </citation>
    <scope>NUCLEOTIDE SEQUENCE [LARGE SCALE GENOMIC DNA]</scope>
    <source>
        <tissue evidence="11">Rhizome</tissue>
    </source>
</reference>
<dbReference type="GO" id="GO:0061630">
    <property type="term" value="F:ubiquitin protein ligase activity"/>
    <property type="evidence" value="ECO:0007669"/>
    <property type="project" value="UniProtKB-EC"/>
</dbReference>
<accession>A0A8J5KYM9</accession>
<name>A0A8J5KYM9_ZINOF</name>
<evidence type="ECO:0000313" key="11">
    <source>
        <dbReference type="EMBL" id="KAG6504158.1"/>
    </source>
</evidence>
<evidence type="ECO:0000256" key="5">
    <source>
        <dbReference type="ARBA" id="ARBA00022771"/>
    </source>
</evidence>
<dbReference type="SUPFAM" id="SSF57850">
    <property type="entry name" value="RING/U-box"/>
    <property type="match status" value="1"/>
</dbReference>
<feature type="region of interest" description="Disordered" evidence="9">
    <location>
        <begin position="341"/>
        <end position="360"/>
    </location>
</feature>
<keyword evidence="6" id="KW-0833">Ubl conjugation pathway</keyword>
<keyword evidence="5 8" id="KW-0863">Zinc-finger</keyword>
<evidence type="ECO:0000256" key="2">
    <source>
        <dbReference type="ARBA" id="ARBA00012483"/>
    </source>
</evidence>
<feature type="domain" description="RING-type" evidence="10">
    <location>
        <begin position="465"/>
        <end position="506"/>
    </location>
</feature>
<dbReference type="InterPro" id="IPR013083">
    <property type="entry name" value="Znf_RING/FYVE/PHD"/>
</dbReference>
<evidence type="ECO:0000256" key="7">
    <source>
        <dbReference type="ARBA" id="ARBA00022833"/>
    </source>
</evidence>
<comment type="catalytic activity">
    <reaction evidence="1">
        <text>S-ubiquitinyl-[E2 ubiquitin-conjugating enzyme]-L-cysteine + [acceptor protein]-L-lysine = [E2 ubiquitin-conjugating enzyme]-L-cysteine + N(6)-ubiquitinyl-[acceptor protein]-L-lysine.</text>
        <dbReference type="EC" id="2.3.2.27"/>
    </reaction>
</comment>
<dbReference type="PANTHER" id="PTHR22937:SF65">
    <property type="entry name" value="E3 UBIQUITIN-PROTEIN LIGASE ARK2C"/>
    <property type="match status" value="1"/>
</dbReference>
<evidence type="ECO:0000256" key="4">
    <source>
        <dbReference type="ARBA" id="ARBA00022723"/>
    </source>
</evidence>
<proteinExistence type="predicted"/>
<dbReference type="GO" id="GO:0008270">
    <property type="term" value="F:zinc ion binding"/>
    <property type="evidence" value="ECO:0007669"/>
    <property type="project" value="UniProtKB-KW"/>
</dbReference>